<dbReference type="Proteomes" id="UP000601435">
    <property type="component" value="Unassembled WGS sequence"/>
</dbReference>
<dbReference type="AlphaFoldDB" id="A0A812WPH9"/>
<feature type="non-terminal residue" evidence="2">
    <location>
        <position position="1"/>
    </location>
</feature>
<feature type="compositionally biased region" description="Low complexity" evidence="1">
    <location>
        <begin position="103"/>
        <end position="118"/>
    </location>
</feature>
<keyword evidence="3" id="KW-1185">Reference proteome</keyword>
<evidence type="ECO:0000313" key="3">
    <source>
        <dbReference type="Proteomes" id="UP000601435"/>
    </source>
</evidence>
<feature type="compositionally biased region" description="Basic and acidic residues" evidence="1">
    <location>
        <begin position="79"/>
        <end position="93"/>
    </location>
</feature>
<reference evidence="2" key="1">
    <citation type="submission" date="2021-02" db="EMBL/GenBank/DDBJ databases">
        <authorList>
            <person name="Dougan E. K."/>
            <person name="Rhodes N."/>
            <person name="Thang M."/>
            <person name="Chan C."/>
        </authorList>
    </citation>
    <scope>NUCLEOTIDE SEQUENCE</scope>
</reference>
<feature type="region of interest" description="Disordered" evidence="1">
    <location>
        <begin position="1"/>
        <end position="132"/>
    </location>
</feature>
<evidence type="ECO:0000313" key="2">
    <source>
        <dbReference type="EMBL" id="CAE7678171.1"/>
    </source>
</evidence>
<accession>A0A812WPH9</accession>
<evidence type="ECO:0000256" key="1">
    <source>
        <dbReference type="SAM" id="MobiDB-lite"/>
    </source>
</evidence>
<comment type="caution">
    <text evidence="2">The sequence shown here is derived from an EMBL/GenBank/DDBJ whole genome shotgun (WGS) entry which is preliminary data.</text>
</comment>
<feature type="compositionally biased region" description="Low complexity" evidence="1">
    <location>
        <begin position="49"/>
        <end position="59"/>
    </location>
</feature>
<sequence>MPARRGETDGDTSPRPPFAAPHDAGAQKQEKDQALVEAGAQGYDDVGIESSAESSAASAPDDFPDEEHPEGPAIAELRLAGEEPRAVLEKEPQEPNAPELRPRPVSSPSQSSLPDVSPMPSAEIRNAGTVIQ</sequence>
<organism evidence="2 3">
    <name type="scientific">Symbiodinium necroappetens</name>
    <dbReference type="NCBI Taxonomy" id="1628268"/>
    <lineage>
        <taxon>Eukaryota</taxon>
        <taxon>Sar</taxon>
        <taxon>Alveolata</taxon>
        <taxon>Dinophyceae</taxon>
        <taxon>Suessiales</taxon>
        <taxon>Symbiodiniaceae</taxon>
        <taxon>Symbiodinium</taxon>
    </lineage>
</organism>
<protein>
    <submittedName>
        <fullName evidence="2">Uncharacterized protein</fullName>
    </submittedName>
</protein>
<proteinExistence type="predicted"/>
<dbReference type="EMBL" id="CAJNJA010033363">
    <property type="protein sequence ID" value="CAE7678171.1"/>
    <property type="molecule type" value="Genomic_DNA"/>
</dbReference>
<gene>
    <name evidence="2" type="ORF">SNEC2469_LOCUS19475</name>
</gene>
<name>A0A812WPH9_9DINO</name>